<evidence type="ECO:0000256" key="1">
    <source>
        <dbReference type="SAM" id="SignalP"/>
    </source>
</evidence>
<gene>
    <name evidence="2" type="ORF">TvY486_0037760</name>
</gene>
<dbReference type="AlphaFoldDB" id="F9WTK4"/>
<evidence type="ECO:0000313" key="3">
    <source>
        <dbReference type="Proteomes" id="UP000009027"/>
    </source>
</evidence>
<protein>
    <submittedName>
        <fullName evidence="2">Uncharacterized protein</fullName>
    </submittedName>
</protein>
<dbReference type="VEuPathDB" id="TriTrypDB:TvY486_0037760"/>
<proteinExistence type="predicted"/>
<organism evidence="2 3">
    <name type="scientific">Trypanosoma vivax (strain Y486)</name>
    <dbReference type="NCBI Taxonomy" id="1055687"/>
    <lineage>
        <taxon>Eukaryota</taxon>
        <taxon>Discoba</taxon>
        <taxon>Euglenozoa</taxon>
        <taxon>Kinetoplastea</taxon>
        <taxon>Metakinetoplastina</taxon>
        <taxon>Trypanosomatida</taxon>
        <taxon>Trypanosomatidae</taxon>
        <taxon>Trypanosoma</taxon>
        <taxon>Duttonella</taxon>
    </lineage>
</organism>
<name>F9WTK4_TRYVY</name>
<reference evidence="2 3" key="1">
    <citation type="journal article" date="2012" name="Proc. Natl. Acad. Sci. U.S.A.">
        <title>Antigenic diversity is generated by distinct evolutionary mechanisms in African trypanosome species.</title>
        <authorList>
            <person name="Jackson A.P."/>
            <person name="Berry A."/>
            <person name="Aslett M."/>
            <person name="Allison H.C."/>
            <person name="Burton P."/>
            <person name="Vavrova-Anderson J."/>
            <person name="Brown R."/>
            <person name="Browne H."/>
            <person name="Corton N."/>
            <person name="Hauser H."/>
            <person name="Gamble J."/>
            <person name="Gilderthorp R."/>
            <person name="Marcello L."/>
            <person name="McQuillan J."/>
            <person name="Otto T.D."/>
            <person name="Quail M.A."/>
            <person name="Sanders M.J."/>
            <person name="van Tonder A."/>
            <person name="Ginger M.L."/>
            <person name="Field M.C."/>
            <person name="Barry J.D."/>
            <person name="Hertz-Fowler C."/>
            <person name="Berriman M."/>
        </authorList>
    </citation>
    <scope>NUCLEOTIDE SEQUENCE</scope>
    <source>
        <strain evidence="2 3">Y486</strain>
    </source>
</reference>
<keyword evidence="1" id="KW-0732">Signal</keyword>
<dbReference type="Proteomes" id="UP000009027">
    <property type="component" value="Unassembled WGS sequence"/>
</dbReference>
<feature type="non-terminal residue" evidence="2">
    <location>
        <position position="288"/>
    </location>
</feature>
<evidence type="ECO:0000313" key="2">
    <source>
        <dbReference type="EMBL" id="CCD20897.1"/>
    </source>
</evidence>
<sequence length="288" mass="31379">MGMVILKLLVLPVLLPSFCHARATGTVGNIFPANDSRFQNEDKAACMWAGLCIMVNNTFAAVGAVSTRALSRAKDVLRTVEVILESPPSVLNETIRSRAEEAKGSANKGKDDIDRTLEAVKKARGEGCGSLLTANSEFEGSKRKKGEILKLLVNNFTLCKGNYSRNIVTVAEAEKYIEGNISNLSRWANDTKKKWSNVSSGTWEAIEASGRNNVKESWNSVWKSLHSFLDSVSVRLMSAELDLKEGMKVAGEAASLRSERVAVVTRGLKREGQNLCSAEAQLRSIVQS</sequence>
<dbReference type="EMBL" id="CAEX01006548">
    <property type="protein sequence ID" value="CCD20897.1"/>
    <property type="molecule type" value="Genomic_DNA"/>
</dbReference>
<feature type="chain" id="PRO_5003395336" evidence="1">
    <location>
        <begin position="22"/>
        <end position="288"/>
    </location>
</feature>
<accession>F9WTK4</accession>
<keyword evidence="3" id="KW-1185">Reference proteome</keyword>
<feature type="signal peptide" evidence="1">
    <location>
        <begin position="1"/>
        <end position="21"/>
    </location>
</feature>